<gene>
    <name evidence="2" type="ORF">HHI36_005529</name>
</gene>
<evidence type="ECO:0000313" key="3">
    <source>
        <dbReference type="Proteomes" id="UP001516400"/>
    </source>
</evidence>
<comment type="caution">
    <text evidence="2">The sequence shown here is derived from an EMBL/GenBank/DDBJ whole genome shotgun (WGS) entry which is preliminary data.</text>
</comment>
<reference evidence="2 3" key="1">
    <citation type="journal article" date="2021" name="BMC Biol.">
        <title>Horizontally acquired antibacterial genes associated with adaptive radiation of ladybird beetles.</title>
        <authorList>
            <person name="Li H.S."/>
            <person name="Tang X.F."/>
            <person name="Huang Y.H."/>
            <person name="Xu Z.Y."/>
            <person name="Chen M.L."/>
            <person name="Du X.Y."/>
            <person name="Qiu B.Y."/>
            <person name="Chen P.T."/>
            <person name="Zhang W."/>
            <person name="Slipinski A."/>
            <person name="Escalona H.E."/>
            <person name="Waterhouse R.M."/>
            <person name="Zwick A."/>
            <person name="Pang H."/>
        </authorList>
    </citation>
    <scope>NUCLEOTIDE SEQUENCE [LARGE SCALE GENOMIC DNA]</scope>
    <source>
        <strain evidence="2">SYSU2018</strain>
    </source>
</reference>
<protein>
    <recommendedName>
        <fullName evidence="4">Secreted protein</fullName>
    </recommendedName>
</protein>
<evidence type="ECO:0000313" key="2">
    <source>
        <dbReference type="EMBL" id="KAL3282342.1"/>
    </source>
</evidence>
<proteinExistence type="predicted"/>
<sequence length="87" mass="10369">MFRILFGMIVVQLVLPRCHSLMALHRNLYFFSKKTLTLRLPNITWYQTDISLLTIKTKCLLKKLEIRYTKSIVLIVKSVMLDNRDRL</sequence>
<evidence type="ECO:0000256" key="1">
    <source>
        <dbReference type="SAM" id="SignalP"/>
    </source>
</evidence>
<feature type="chain" id="PRO_5044860873" description="Secreted protein" evidence="1">
    <location>
        <begin position="21"/>
        <end position="87"/>
    </location>
</feature>
<evidence type="ECO:0008006" key="4">
    <source>
        <dbReference type="Google" id="ProtNLM"/>
    </source>
</evidence>
<keyword evidence="3" id="KW-1185">Reference proteome</keyword>
<accession>A0ABD2NVA3</accession>
<dbReference type="EMBL" id="JABFTP020000144">
    <property type="protein sequence ID" value="KAL3282342.1"/>
    <property type="molecule type" value="Genomic_DNA"/>
</dbReference>
<dbReference type="Proteomes" id="UP001516400">
    <property type="component" value="Unassembled WGS sequence"/>
</dbReference>
<dbReference type="AlphaFoldDB" id="A0ABD2NVA3"/>
<feature type="signal peptide" evidence="1">
    <location>
        <begin position="1"/>
        <end position="20"/>
    </location>
</feature>
<keyword evidence="1" id="KW-0732">Signal</keyword>
<organism evidence="2 3">
    <name type="scientific">Cryptolaemus montrouzieri</name>
    <dbReference type="NCBI Taxonomy" id="559131"/>
    <lineage>
        <taxon>Eukaryota</taxon>
        <taxon>Metazoa</taxon>
        <taxon>Ecdysozoa</taxon>
        <taxon>Arthropoda</taxon>
        <taxon>Hexapoda</taxon>
        <taxon>Insecta</taxon>
        <taxon>Pterygota</taxon>
        <taxon>Neoptera</taxon>
        <taxon>Endopterygota</taxon>
        <taxon>Coleoptera</taxon>
        <taxon>Polyphaga</taxon>
        <taxon>Cucujiformia</taxon>
        <taxon>Coccinelloidea</taxon>
        <taxon>Coccinellidae</taxon>
        <taxon>Scymninae</taxon>
        <taxon>Scymnini</taxon>
        <taxon>Cryptolaemus</taxon>
    </lineage>
</organism>
<name>A0ABD2NVA3_9CUCU</name>